<dbReference type="SUPFAM" id="SSF56994">
    <property type="entry name" value="Insulin-like"/>
    <property type="match status" value="1"/>
</dbReference>
<sequence>MSLKIRFSYKELIFFRFLSYALLLIFVIEASEAKSFREPAKYCGSKLTKQLHDFCETFYGPSADHGTNYAITDECCKEPCSLLYIVLSYCKKPKHKALANVFGKSELKLYRNLKQNITGTVLDEIKINGSALVPPKKVRKKKHVRRNKRTCACEKNRIMEEKKVKMLLSRKVPKHNIGIADYYESEPLLIANSI</sequence>
<evidence type="ECO:0000256" key="4">
    <source>
        <dbReference type="ARBA" id="ARBA00022685"/>
    </source>
</evidence>
<dbReference type="CDD" id="cd04366">
    <property type="entry name" value="IlGF_insulin_bombyxin_like"/>
    <property type="match status" value="1"/>
</dbReference>
<keyword evidence="5 7" id="KW-0732">Signal</keyword>
<dbReference type="GO" id="GO:0005576">
    <property type="term" value="C:extracellular region"/>
    <property type="evidence" value="ECO:0007669"/>
    <property type="project" value="UniProtKB-SubCell"/>
</dbReference>
<comment type="similarity">
    <text evidence="2">Belongs to the insulin family.</text>
</comment>
<evidence type="ECO:0000313" key="9">
    <source>
        <dbReference type="Proteomes" id="UP001152799"/>
    </source>
</evidence>
<dbReference type="InterPro" id="IPR036438">
    <property type="entry name" value="Insulin-like_sf"/>
</dbReference>
<evidence type="ECO:0000256" key="1">
    <source>
        <dbReference type="ARBA" id="ARBA00004613"/>
    </source>
</evidence>
<evidence type="ECO:0000256" key="2">
    <source>
        <dbReference type="ARBA" id="ARBA00009034"/>
    </source>
</evidence>
<evidence type="ECO:0000256" key="3">
    <source>
        <dbReference type="ARBA" id="ARBA00022525"/>
    </source>
</evidence>
<feature type="signal peptide" evidence="7">
    <location>
        <begin position="1"/>
        <end position="33"/>
    </location>
</feature>
<evidence type="ECO:0000256" key="5">
    <source>
        <dbReference type="ARBA" id="ARBA00022729"/>
    </source>
</evidence>
<feature type="chain" id="PRO_5040460211" description="Insulin-like domain-containing protein" evidence="7">
    <location>
        <begin position="34"/>
        <end position="194"/>
    </location>
</feature>
<accession>A0A9N9MPC6</accession>
<dbReference type="Pfam" id="PF03488">
    <property type="entry name" value="Ins_beta"/>
    <property type="match status" value="1"/>
</dbReference>
<keyword evidence="3" id="KW-0964">Secreted</keyword>
<dbReference type="Gene3D" id="1.10.100.10">
    <property type="entry name" value="Insulin-like"/>
    <property type="match status" value="1"/>
</dbReference>
<keyword evidence="4" id="KW-0165">Cleavage on pair of basic residues</keyword>
<evidence type="ECO:0000256" key="6">
    <source>
        <dbReference type="ARBA" id="ARBA00023157"/>
    </source>
</evidence>
<keyword evidence="9" id="KW-1185">Reference proteome</keyword>
<keyword evidence="6" id="KW-1015">Disulfide bond</keyword>
<dbReference type="AlphaFoldDB" id="A0A9N9MPC6"/>
<organism evidence="8 9">
    <name type="scientific">Ceutorhynchus assimilis</name>
    <name type="common">cabbage seed weevil</name>
    <dbReference type="NCBI Taxonomy" id="467358"/>
    <lineage>
        <taxon>Eukaryota</taxon>
        <taxon>Metazoa</taxon>
        <taxon>Ecdysozoa</taxon>
        <taxon>Arthropoda</taxon>
        <taxon>Hexapoda</taxon>
        <taxon>Insecta</taxon>
        <taxon>Pterygota</taxon>
        <taxon>Neoptera</taxon>
        <taxon>Endopterygota</taxon>
        <taxon>Coleoptera</taxon>
        <taxon>Polyphaga</taxon>
        <taxon>Cucujiformia</taxon>
        <taxon>Curculionidae</taxon>
        <taxon>Ceutorhynchinae</taxon>
        <taxon>Ceutorhynchus</taxon>
    </lineage>
</organism>
<evidence type="ECO:0000256" key="7">
    <source>
        <dbReference type="SAM" id="SignalP"/>
    </source>
</evidence>
<name>A0A9N9MPC6_9CUCU</name>
<proteinExistence type="inferred from homology"/>
<evidence type="ECO:0008006" key="10">
    <source>
        <dbReference type="Google" id="ProtNLM"/>
    </source>
</evidence>
<dbReference type="InterPro" id="IPR003235">
    <property type="entry name" value="Nem_insulin-like_b-type"/>
</dbReference>
<dbReference type="GO" id="GO:0005179">
    <property type="term" value="F:hormone activity"/>
    <property type="evidence" value="ECO:0007669"/>
    <property type="project" value="InterPro"/>
</dbReference>
<dbReference type="Proteomes" id="UP001152799">
    <property type="component" value="Chromosome 3"/>
</dbReference>
<reference evidence="8" key="1">
    <citation type="submission" date="2022-01" db="EMBL/GenBank/DDBJ databases">
        <authorList>
            <person name="King R."/>
        </authorList>
    </citation>
    <scope>NUCLEOTIDE SEQUENCE</scope>
</reference>
<comment type="subcellular location">
    <subcellularLocation>
        <location evidence="1">Secreted</location>
    </subcellularLocation>
</comment>
<protein>
    <recommendedName>
        <fullName evidence="10">Insulin-like domain-containing protein</fullName>
    </recommendedName>
</protein>
<evidence type="ECO:0000313" key="8">
    <source>
        <dbReference type="EMBL" id="CAG9766809.1"/>
    </source>
</evidence>
<dbReference type="EMBL" id="OU892279">
    <property type="protein sequence ID" value="CAG9766809.1"/>
    <property type="molecule type" value="Genomic_DNA"/>
</dbReference>
<gene>
    <name evidence="8" type="ORF">CEUTPL_LOCUS7381</name>
</gene>